<organism evidence="1 2">
    <name type="scientific">Rhodanobacter hydrolyticus</name>
    <dbReference type="NCBI Taxonomy" id="2250595"/>
    <lineage>
        <taxon>Bacteria</taxon>
        <taxon>Pseudomonadati</taxon>
        <taxon>Pseudomonadota</taxon>
        <taxon>Gammaproteobacteria</taxon>
        <taxon>Lysobacterales</taxon>
        <taxon>Rhodanobacteraceae</taxon>
        <taxon>Rhodanobacter</taxon>
    </lineage>
</organism>
<gene>
    <name evidence="1" type="ORF">ISP25_07710</name>
</gene>
<dbReference type="Proteomes" id="UP001620339">
    <property type="component" value="Unassembled WGS sequence"/>
</dbReference>
<dbReference type="Pfam" id="PF05930">
    <property type="entry name" value="Phage_AlpA"/>
    <property type="match status" value="1"/>
</dbReference>
<dbReference type="Gene3D" id="1.10.238.160">
    <property type="match status" value="1"/>
</dbReference>
<evidence type="ECO:0000313" key="1">
    <source>
        <dbReference type="EMBL" id="MFK2876948.1"/>
    </source>
</evidence>
<accession>A0ABW8J5A2</accession>
<sequence length="66" mass="7640">MSETLLPRREVERRVGLGRSAIYARMARGTFPKPVHDTETETVWWVESEINAWVQARIDASRKRAA</sequence>
<dbReference type="InterPro" id="IPR010260">
    <property type="entry name" value="AlpA"/>
</dbReference>
<evidence type="ECO:0000313" key="2">
    <source>
        <dbReference type="Proteomes" id="UP001620339"/>
    </source>
</evidence>
<proteinExistence type="predicted"/>
<comment type="caution">
    <text evidence="1">The sequence shown here is derived from an EMBL/GenBank/DDBJ whole genome shotgun (WGS) entry which is preliminary data.</text>
</comment>
<dbReference type="RefSeq" id="WP_404612990.1">
    <property type="nucleotide sequence ID" value="NZ_JADIKK010000008.1"/>
</dbReference>
<dbReference type="PANTHER" id="PTHR36154">
    <property type="entry name" value="DNA-BINDING TRANSCRIPTIONAL ACTIVATOR ALPA"/>
    <property type="match status" value="1"/>
</dbReference>
<dbReference type="InterPro" id="IPR052931">
    <property type="entry name" value="Prophage_regulatory_activator"/>
</dbReference>
<protein>
    <submittedName>
        <fullName evidence="1">AlpA family phage regulatory protein</fullName>
    </submittedName>
</protein>
<reference evidence="1 2" key="1">
    <citation type="submission" date="2020-10" db="EMBL/GenBank/DDBJ databases">
        <title>Phylogeny of dyella-like bacteria.</title>
        <authorList>
            <person name="Fu J."/>
        </authorList>
    </citation>
    <scope>NUCLEOTIDE SEQUENCE [LARGE SCALE GENOMIC DNA]</scope>
    <source>
        <strain evidence="1 2">KACC 19113</strain>
    </source>
</reference>
<dbReference type="EMBL" id="JADIKK010000008">
    <property type="protein sequence ID" value="MFK2876948.1"/>
    <property type="molecule type" value="Genomic_DNA"/>
</dbReference>
<name>A0ABW8J5A2_9GAMM</name>
<dbReference type="PANTHER" id="PTHR36154:SF1">
    <property type="entry name" value="DNA-BINDING TRANSCRIPTIONAL ACTIVATOR ALPA"/>
    <property type="match status" value="1"/>
</dbReference>
<keyword evidence="2" id="KW-1185">Reference proteome</keyword>